<organism evidence="1 2">
    <name type="scientific">Heyndrickxia coagulans</name>
    <name type="common">Weizmannia coagulans</name>
    <dbReference type="NCBI Taxonomy" id="1398"/>
    <lineage>
        <taxon>Bacteria</taxon>
        <taxon>Bacillati</taxon>
        <taxon>Bacillota</taxon>
        <taxon>Bacilli</taxon>
        <taxon>Bacillales</taxon>
        <taxon>Bacillaceae</taxon>
        <taxon>Heyndrickxia</taxon>
    </lineage>
</organism>
<dbReference type="AlphaFoldDB" id="A0A150JVY0"/>
<evidence type="ECO:0000313" key="1">
    <source>
        <dbReference type="EMBL" id="KYC61475.1"/>
    </source>
</evidence>
<gene>
    <name evidence="1" type="ORF">B4098_2030</name>
</gene>
<dbReference type="Proteomes" id="UP000075288">
    <property type="component" value="Unassembled WGS sequence"/>
</dbReference>
<comment type="caution">
    <text evidence="1">The sequence shown here is derived from an EMBL/GenBank/DDBJ whole genome shotgun (WGS) entry which is preliminary data.</text>
</comment>
<dbReference type="EMBL" id="LQYG01000069">
    <property type="protein sequence ID" value="KYC61475.1"/>
    <property type="molecule type" value="Genomic_DNA"/>
</dbReference>
<sequence length="37" mass="4030">MCKGNKGLVSPGADLQDFRKPAGLKLFIFPAPWSLLL</sequence>
<accession>A0A150JVY0</accession>
<dbReference type="PATRIC" id="fig|1398.26.peg.207"/>
<reference evidence="1 2" key="1">
    <citation type="submission" date="2016-01" db="EMBL/GenBank/DDBJ databases">
        <title>Genome Sequences of Twelve Sporeforming Bacillus Species Isolated from Foods.</title>
        <authorList>
            <person name="Berendsen E.M."/>
            <person name="Wells-Bennik M.H."/>
            <person name="Krawcyk A.O."/>
            <person name="De Jong A."/>
            <person name="Holsappel S."/>
            <person name="Eijlander R.T."/>
            <person name="Kuipers O.P."/>
        </authorList>
    </citation>
    <scope>NUCLEOTIDE SEQUENCE [LARGE SCALE GENOMIC DNA]</scope>
    <source>
        <strain evidence="1 2">B4098</strain>
    </source>
</reference>
<evidence type="ECO:0000313" key="2">
    <source>
        <dbReference type="Proteomes" id="UP000075288"/>
    </source>
</evidence>
<protein>
    <submittedName>
        <fullName evidence="1">Uncharacterized protein</fullName>
    </submittedName>
</protein>
<proteinExistence type="predicted"/>
<name>A0A150JVY0_HEYCO</name>